<evidence type="ECO:0000313" key="2">
    <source>
        <dbReference type="EMBL" id="WVZ85498.1"/>
    </source>
</evidence>
<feature type="compositionally biased region" description="Polar residues" evidence="1">
    <location>
        <begin position="13"/>
        <end position="24"/>
    </location>
</feature>
<dbReference type="EMBL" id="CP144751">
    <property type="protein sequence ID" value="WVZ85498.1"/>
    <property type="molecule type" value="Genomic_DNA"/>
</dbReference>
<organism evidence="2 3">
    <name type="scientific">Paspalum notatum var. saurae</name>
    <dbReference type="NCBI Taxonomy" id="547442"/>
    <lineage>
        <taxon>Eukaryota</taxon>
        <taxon>Viridiplantae</taxon>
        <taxon>Streptophyta</taxon>
        <taxon>Embryophyta</taxon>
        <taxon>Tracheophyta</taxon>
        <taxon>Spermatophyta</taxon>
        <taxon>Magnoliopsida</taxon>
        <taxon>Liliopsida</taxon>
        <taxon>Poales</taxon>
        <taxon>Poaceae</taxon>
        <taxon>PACMAD clade</taxon>
        <taxon>Panicoideae</taxon>
        <taxon>Andropogonodae</taxon>
        <taxon>Paspaleae</taxon>
        <taxon>Paspalinae</taxon>
        <taxon>Paspalum</taxon>
    </lineage>
</organism>
<reference evidence="2 3" key="1">
    <citation type="submission" date="2024-02" db="EMBL/GenBank/DDBJ databases">
        <title>High-quality chromosome-scale genome assembly of Pensacola bahiagrass (Paspalum notatum Flugge var. saurae).</title>
        <authorList>
            <person name="Vega J.M."/>
            <person name="Podio M."/>
            <person name="Orjuela J."/>
            <person name="Siena L.A."/>
            <person name="Pessino S.C."/>
            <person name="Combes M.C."/>
            <person name="Mariac C."/>
            <person name="Albertini E."/>
            <person name="Pupilli F."/>
            <person name="Ortiz J.P.A."/>
            <person name="Leblanc O."/>
        </authorList>
    </citation>
    <scope>NUCLEOTIDE SEQUENCE [LARGE SCALE GENOMIC DNA]</scope>
    <source>
        <strain evidence="2">R1</strain>
        <tissue evidence="2">Leaf</tissue>
    </source>
</reference>
<dbReference type="AlphaFoldDB" id="A0AAQ3X4G4"/>
<name>A0AAQ3X4G4_PASNO</name>
<accession>A0AAQ3X4G4</accession>
<keyword evidence="3" id="KW-1185">Reference proteome</keyword>
<proteinExistence type="predicted"/>
<evidence type="ECO:0000313" key="3">
    <source>
        <dbReference type="Proteomes" id="UP001341281"/>
    </source>
</evidence>
<sequence length="106" mass="11171">MTDFPSTPPAWEQWSTVSVPQGESETVGGARRPVGGGGNPGQRADPARGQAGRPTPEYKARERRRGVAVCRSRLPPLFSVPSLPACLAAPGFFSLLLGQTGERRGG</sequence>
<dbReference type="Proteomes" id="UP001341281">
    <property type="component" value="Chromosome 07"/>
</dbReference>
<gene>
    <name evidence="2" type="ORF">U9M48_032420</name>
</gene>
<feature type="region of interest" description="Disordered" evidence="1">
    <location>
        <begin position="1"/>
        <end position="65"/>
    </location>
</feature>
<evidence type="ECO:0000256" key="1">
    <source>
        <dbReference type="SAM" id="MobiDB-lite"/>
    </source>
</evidence>
<protein>
    <submittedName>
        <fullName evidence="2">Uncharacterized protein</fullName>
    </submittedName>
</protein>